<feature type="compositionally biased region" description="Basic residues" evidence="1">
    <location>
        <begin position="9"/>
        <end position="33"/>
    </location>
</feature>
<evidence type="ECO:0000256" key="1">
    <source>
        <dbReference type="SAM" id="MobiDB-lite"/>
    </source>
</evidence>
<proteinExistence type="predicted"/>
<evidence type="ECO:0000313" key="2">
    <source>
        <dbReference type="EMBL" id="KAG2322550.1"/>
    </source>
</evidence>
<gene>
    <name evidence="2" type="ORF">Bca52824_015763</name>
</gene>
<dbReference type="Proteomes" id="UP000886595">
    <property type="component" value="Unassembled WGS sequence"/>
</dbReference>
<feature type="compositionally biased region" description="Basic and acidic residues" evidence="1">
    <location>
        <begin position="103"/>
        <end position="115"/>
    </location>
</feature>
<organism evidence="2 3">
    <name type="scientific">Brassica carinata</name>
    <name type="common">Ethiopian mustard</name>
    <name type="synonym">Abyssinian cabbage</name>
    <dbReference type="NCBI Taxonomy" id="52824"/>
    <lineage>
        <taxon>Eukaryota</taxon>
        <taxon>Viridiplantae</taxon>
        <taxon>Streptophyta</taxon>
        <taxon>Embryophyta</taxon>
        <taxon>Tracheophyta</taxon>
        <taxon>Spermatophyta</taxon>
        <taxon>Magnoliopsida</taxon>
        <taxon>eudicotyledons</taxon>
        <taxon>Gunneridae</taxon>
        <taxon>Pentapetalae</taxon>
        <taxon>rosids</taxon>
        <taxon>malvids</taxon>
        <taxon>Brassicales</taxon>
        <taxon>Brassicaceae</taxon>
        <taxon>Brassiceae</taxon>
        <taxon>Brassica</taxon>
    </lineage>
</organism>
<accession>A0A8X7W562</accession>
<name>A0A8X7W562_BRACI</name>
<sequence length="123" mass="14035">MKEIGPRPKSTKNLHRHLGKHYHVSRSSPNRRHVSLDPPKTTSVAVACLLRRTQPRPTSRRKSSEPNQLKTTGELHRDSPEISTRINATHIHFITASKRRRASIVDERAHPDPKPKPTNSLPR</sequence>
<reference evidence="2 3" key="1">
    <citation type="submission" date="2020-02" db="EMBL/GenBank/DDBJ databases">
        <authorList>
            <person name="Ma Q."/>
            <person name="Huang Y."/>
            <person name="Song X."/>
            <person name="Pei D."/>
        </authorList>
    </citation>
    <scope>NUCLEOTIDE SEQUENCE [LARGE SCALE GENOMIC DNA]</scope>
    <source>
        <strain evidence="2">Sxm20200214</strain>
        <tissue evidence="2">Leaf</tissue>
    </source>
</reference>
<dbReference type="AlphaFoldDB" id="A0A8X7W562"/>
<keyword evidence="3" id="KW-1185">Reference proteome</keyword>
<protein>
    <submittedName>
        <fullName evidence="2">Uncharacterized protein</fullName>
    </submittedName>
</protein>
<feature type="region of interest" description="Disordered" evidence="1">
    <location>
        <begin position="1"/>
        <end position="123"/>
    </location>
</feature>
<dbReference type="EMBL" id="JAAMPC010000003">
    <property type="protein sequence ID" value="KAG2322550.1"/>
    <property type="molecule type" value="Genomic_DNA"/>
</dbReference>
<evidence type="ECO:0000313" key="3">
    <source>
        <dbReference type="Proteomes" id="UP000886595"/>
    </source>
</evidence>
<comment type="caution">
    <text evidence="2">The sequence shown here is derived from an EMBL/GenBank/DDBJ whole genome shotgun (WGS) entry which is preliminary data.</text>
</comment>